<organism evidence="2 3">
    <name type="scientific">Ephemerocybe angulata</name>
    <dbReference type="NCBI Taxonomy" id="980116"/>
    <lineage>
        <taxon>Eukaryota</taxon>
        <taxon>Fungi</taxon>
        <taxon>Dikarya</taxon>
        <taxon>Basidiomycota</taxon>
        <taxon>Agaricomycotina</taxon>
        <taxon>Agaricomycetes</taxon>
        <taxon>Agaricomycetidae</taxon>
        <taxon>Agaricales</taxon>
        <taxon>Agaricineae</taxon>
        <taxon>Psathyrellaceae</taxon>
        <taxon>Ephemerocybe</taxon>
    </lineage>
</organism>
<feature type="compositionally biased region" description="Basic and acidic residues" evidence="1">
    <location>
        <begin position="91"/>
        <end position="133"/>
    </location>
</feature>
<keyword evidence="3" id="KW-1185">Reference proteome</keyword>
<feature type="compositionally biased region" description="Basic and acidic residues" evidence="1">
    <location>
        <begin position="212"/>
        <end position="224"/>
    </location>
</feature>
<dbReference type="EMBL" id="JACGCI010000092">
    <property type="protein sequence ID" value="KAF6746498.1"/>
    <property type="molecule type" value="Genomic_DNA"/>
</dbReference>
<evidence type="ECO:0000313" key="3">
    <source>
        <dbReference type="Proteomes" id="UP000521943"/>
    </source>
</evidence>
<name>A0A8H6HIN0_9AGAR</name>
<gene>
    <name evidence="2" type="ORF">DFP72DRAFT_1076346</name>
</gene>
<dbReference type="AlphaFoldDB" id="A0A8H6HIN0"/>
<feature type="region of interest" description="Disordered" evidence="1">
    <location>
        <begin position="1"/>
        <end position="20"/>
    </location>
</feature>
<evidence type="ECO:0000256" key="1">
    <source>
        <dbReference type="SAM" id="MobiDB-lite"/>
    </source>
</evidence>
<feature type="compositionally biased region" description="Acidic residues" evidence="1">
    <location>
        <begin position="256"/>
        <end position="267"/>
    </location>
</feature>
<feature type="region of interest" description="Disordered" evidence="1">
    <location>
        <begin position="75"/>
        <end position="281"/>
    </location>
</feature>
<protein>
    <submittedName>
        <fullName evidence="2">Uncharacterized protein</fullName>
    </submittedName>
</protein>
<proteinExistence type="predicted"/>
<evidence type="ECO:0000313" key="2">
    <source>
        <dbReference type="EMBL" id="KAF6746498.1"/>
    </source>
</evidence>
<reference evidence="2 3" key="1">
    <citation type="submission" date="2020-07" db="EMBL/GenBank/DDBJ databases">
        <title>Comparative genomics of pyrophilous fungi reveals a link between fire events and developmental genes.</title>
        <authorList>
            <consortium name="DOE Joint Genome Institute"/>
            <person name="Steindorff A.S."/>
            <person name="Carver A."/>
            <person name="Calhoun S."/>
            <person name="Stillman K."/>
            <person name="Liu H."/>
            <person name="Lipzen A."/>
            <person name="Pangilinan J."/>
            <person name="Labutti K."/>
            <person name="Bruns T.D."/>
            <person name="Grigoriev I.V."/>
        </authorList>
    </citation>
    <scope>NUCLEOTIDE SEQUENCE [LARGE SCALE GENOMIC DNA]</scope>
    <source>
        <strain evidence="2 3">CBS 144469</strain>
    </source>
</reference>
<sequence length="640" mass="72021">MPYQHENSKGASRRHEEPRRMEIAREWKIDPREGVPVCRDDDCPKCRASLSHHADIPKHERGYIDEEMTERWKKAARGVGASEQEVNSLRRRLDENSHTIDRLRDERDEARREAREMREDLRRMQRELDDRARRDRSRSPRARQFAPPPPRYESGARRDGGAPEHRGRPWQPRQSIPTAPRAHTRAQPGSSRGGHGGLRSASIASRSTEATTRVEETPNPKDADIVMNDDSGVKGESAPSKAPQKVKSLYERGPDTDAEDSYSDDDNDAKAPPTESPESVAQRLKTLKGLDLKKWTTSGNKAHAVIILIQEPDQKHWFTEAWKIYESARKKPLAERTKPEKYMAMYLERRPLWLREKMFEEKKGAHLPQLTENPKFWAEYLVLKSEKCKPADRAIPGGIVVNDKGALSAVHITGLCLLRGWQPSKVAGTSADQLGYVRRLLRRTIACPGLVQSTIDKHRMPVRLTPEDPHAPKPYPTNGANDGVTEMARWLADRGARSWNLDLAVGYCQEYIRDSALKYPADTERGKQARDDAKWVSRWMVNVQSTSSALASEVKLSTNWIAVLDSEVKMREVTAGARTIRTENHLMPPGEAVPAATEGKAAVVDEYTHNGNLSSASAGIATANPVNEVGTQPMEVDKTQ</sequence>
<accession>A0A8H6HIN0</accession>
<comment type="caution">
    <text evidence="2">The sequence shown here is derived from an EMBL/GenBank/DDBJ whole genome shotgun (WGS) entry which is preliminary data.</text>
</comment>
<feature type="compositionally biased region" description="Basic and acidic residues" evidence="1">
    <location>
        <begin position="154"/>
        <end position="167"/>
    </location>
</feature>
<dbReference type="Proteomes" id="UP000521943">
    <property type="component" value="Unassembled WGS sequence"/>
</dbReference>